<keyword evidence="2" id="KW-1185">Reference proteome</keyword>
<comment type="caution">
    <text evidence="1">The sequence shown here is derived from an EMBL/GenBank/DDBJ whole genome shotgun (WGS) entry which is preliminary data.</text>
</comment>
<name>A0A8X7BUM1_9ARAC</name>
<sequence length="88" mass="9742">MKAAALRFRSQPDDKSSGILFLFGNGRGPGAKEMMIGTFLIPPFESHYHALPLPVASLEILCRGCHIPWRVEGIGDLSLIVMKLIFLF</sequence>
<reference evidence="1" key="1">
    <citation type="submission" date="2020-08" db="EMBL/GenBank/DDBJ databases">
        <title>Multicomponent nature underlies the extraordinary mechanical properties of spider dragline silk.</title>
        <authorList>
            <person name="Kono N."/>
            <person name="Nakamura H."/>
            <person name="Mori M."/>
            <person name="Yoshida Y."/>
            <person name="Ohtoshi R."/>
            <person name="Malay A.D."/>
            <person name="Moran D.A.P."/>
            <person name="Tomita M."/>
            <person name="Numata K."/>
            <person name="Arakawa K."/>
        </authorList>
    </citation>
    <scope>NUCLEOTIDE SEQUENCE</scope>
</reference>
<organism evidence="1 2">
    <name type="scientific">Trichonephila inaurata madagascariensis</name>
    <dbReference type="NCBI Taxonomy" id="2747483"/>
    <lineage>
        <taxon>Eukaryota</taxon>
        <taxon>Metazoa</taxon>
        <taxon>Ecdysozoa</taxon>
        <taxon>Arthropoda</taxon>
        <taxon>Chelicerata</taxon>
        <taxon>Arachnida</taxon>
        <taxon>Araneae</taxon>
        <taxon>Araneomorphae</taxon>
        <taxon>Entelegynae</taxon>
        <taxon>Araneoidea</taxon>
        <taxon>Nephilidae</taxon>
        <taxon>Trichonephila</taxon>
        <taxon>Trichonephila inaurata</taxon>
    </lineage>
</organism>
<dbReference type="EMBL" id="BMAV01003846">
    <property type="protein sequence ID" value="GFY43758.1"/>
    <property type="molecule type" value="Genomic_DNA"/>
</dbReference>
<gene>
    <name evidence="1" type="ORF">TNIN_344951</name>
</gene>
<protein>
    <submittedName>
        <fullName evidence="1">Uncharacterized protein</fullName>
    </submittedName>
</protein>
<evidence type="ECO:0000313" key="2">
    <source>
        <dbReference type="Proteomes" id="UP000886998"/>
    </source>
</evidence>
<proteinExistence type="predicted"/>
<dbReference type="Proteomes" id="UP000886998">
    <property type="component" value="Unassembled WGS sequence"/>
</dbReference>
<dbReference type="AlphaFoldDB" id="A0A8X7BUM1"/>
<evidence type="ECO:0000313" key="1">
    <source>
        <dbReference type="EMBL" id="GFY43758.1"/>
    </source>
</evidence>
<dbReference type="OrthoDB" id="10412206at2759"/>
<accession>A0A8X7BUM1</accession>